<keyword evidence="5" id="KW-1185">Reference proteome</keyword>
<dbReference type="KEGG" id="lfa:LFA_1930"/>
<dbReference type="STRING" id="1212491.LFA_1930"/>
<dbReference type="RefSeq" id="WP_052673909.1">
    <property type="nucleotide sequence ID" value="NZ_LN614827.1"/>
</dbReference>
<feature type="domain" description="AMP-dependent synthetase/ligase" evidence="3">
    <location>
        <begin position="33"/>
        <end position="390"/>
    </location>
</feature>
<dbReference type="EC" id="6.2.1.3" evidence="4"/>
<dbReference type="GO" id="GO:0016020">
    <property type="term" value="C:membrane"/>
    <property type="evidence" value="ECO:0007669"/>
    <property type="project" value="TreeGrafter"/>
</dbReference>
<dbReference type="PROSITE" id="PS00455">
    <property type="entry name" value="AMP_BINDING"/>
    <property type="match status" value="1"/>
</dbReference>
<name>A0A098G4C3_9GAMM</name>
<dbReference type="AlphaFoldDB" id="A0A098G4C3"/>
<proteinExistence type="predicted"/>
<evidence type="ECO:0000313" key="5">
    <source>
        <dbReference type="Proteomes" id="UP000032430"/>
    </source>
</evidence>
<organism evidence="4 5">
    <name type="scientific">Legionella fallonii LLAP-10</name>
    <dbReference type="NCBI Taxonomy" id="1212491"/>
    <lineage>
        <taxon>Bacteria</taxon>
        <taxon>Pseudomonadati</taxon>
        <taxon>Pseudomonadota</taxon>
        <taxon>Gammaproteobacteria</taxon>
        <taxon>Legionellales</taxon>
        <taxon>Legionellaceae</taxon>
        <taxon>Legionella</taxon>
    </lineage>
</organism>
<sequence>MSQQSMTNSLSQLLLRKEKESGTKIYLRQPKNGVWHELTWADAMLHARKLAAFLHQLGLKKGSHVSIFSKNCAEWFIADFGIYLAGMVSVPLFTNQHEESIHYILEHGDVELVFVGKLDDHQLVRHYIPKHLITISFDYHDDLEVNHHWSDVLASPPLFDVLEPDPEDLYTIIYTSGTSGAPKGAMFTNQAITNYLTLFPQDLKNIRKLDHYKLVSYLPLAHIYERSAIELGSVAIDSDVSFIESLSLFAKNLQNIQPTFFTAVPRIWSVFQEKIEAKISSNLLKFLLKIPFLSWMIKNKILKELGLNQCTNSFSGASSLPYSLIKFFDKLGVYIQEGYGQTEDLAYATTSLLHDRRLGYVGTPRLGVEIKEGEDGELLLNSPCLMSGYYKEMEATKRAFSAEGWLRTGDIAEIDTQNRVKIIGRVSENFKNQSGEFVAPSPIEQQFLSNELIDQLCLVGRALPTNVLLVTLSNRARVITKEKTEQSLQNQLVQVNSHLMKYERISHILIAKDEWTPGNDLLTPTLKVKRRTVERYYSNLIQSVLTQSQHIVWEEGLS</sequence>
<dbReference type="Pfam" id="PF23562">
    <property type="entry name" value="AMP-binding_C_3"/>
    <property type="match status" value="1"/>
</dbReference>
<gene>
    <name evidence="4" type="primary">fAA</name>
    <name evidence="4" type="ORF">LFA_1930</name>
</gene>
<protein>
    <submittedName>
        <fullName evidence="4">Long-chain fatty-acid-CoA ligase</fullName>
        <ecNumber evidence="4">6.2.1.3</ecNumber>
    </submittedName>
</protein>
<dbReference type="SUPFAM" id="SSF56801">
    <property type="entry name" value="Acetyl-CoA synthetase-like"/>
    <property type="match status" value="1"/>
</dbReference>
<dbReference type="PANTHER" id="PTHR43272">
    <property type="entry name" value="LONG-CHAIN-FATTY-ACID--COA LIGASE"/>
    <property type="match status" value="1"/>
</dbReference>
<dbReference type="PANTHER" id="PTHR43272:SF33">
    <property type="entry name" value="AMP-BINDING DOMAIN-CONTAINING PROTEIN-RELATED"/>
    <property type="match status" value="1"/>
</dbReference>
<dbReference type="InterPro" id="IPR020845">
    <property type="entry name" value="AMP-binding_CS"/>
</dbReference>
<dbReference type="Proteomes" id="UP000032430">
    <property type="component" value="Chromosome I"/>
</dbReference>
<dbReference type="GO" id="GO:0005524">
    <property type="term" value="F:ATP binding"/>
    <property type="evidence" value="ECO:0007669"/>
    <property type="project" value="UniProtKB-KW"/>
</dbReference>
<evidence type="ECO:0000256" key="1">
    <source>
        <dbReference type="ARBA" id="ARBA00022741"/>
    </source>
</evidence>
<dbReference type="GO" id="GO:0004467">
    <property type="term" value="F:long-chain fatty acid-CoA ligase activity"/>
    <property type="evidence" value="ECO:0007669"/>
    <property type="project" value="UniProtKB-EC"/>
</dbReference>
<dbReference type="Gene3D" id="3.40.50.12780">
    <property type="entry name" value="N-terminal domain of ligase-like"/>
    <property type="match status" value="1"/>
</dbReference>
<dbReference type="HOGENOM" id="CLU_000022_45_5_6"/>
<accession>A0A098G4C3</accession>
<keyword evidence="4" id="KW-0436">Ligase</keyword>
<dbReference type="InterPro" id="IPR042099">
    <property type="entry name" value="ANL_N_sf"/>
</dbReference>
<dbReference type="InterPro" id="IPR000873">
    <property type="entry name" value="AMP-dep_synth/lig_dom"/>
</dbReference>
<dbReference type="OrthoDB" id="9803968at2"/>
<keyword evidence="2" id="KW-0067">ATP-binding</keyword>
<reference evidence="5" key="1">
    <citation type="submission" date="2014-09" db="EMBL/GenBank/DDBJ databases">
        <authorList>
            <person name="Gomez-Valero L."/>
        </authorList>
    </citation>
    <scope>NUCLEOTIDE SEQUENCE [LARGE SCALE GENOMIC DNA]</scope>
    <source>
        <strain evidence="5">ATCC700992</strain>
    </source>
</reference>
<evidence type="ECO:0000256" key="2">
    <source>
        <dbReference type="ARBA" id="ARBA00022840"/>
    </source>
</evidence>
<evidence type="ECO:0000313" key="4">
    <source>
        <dbReference type="EMBL" id="CEG57322.1"/>
    </source>
</evidence>
<keyword evidence="1" id="KW-0547">Nucleotide-binding</keyword>
<evidence type="ECO:0000259" key="3">
    <source>
        <dbReference type="Pfam" id="PF00501"/>
    </source>
</evidence>
<dbReference type="Pfam" id="PF00501">
    <property type="entry name" value="AMP-binding"/>
    <property type="match status" value="1"/>
</dbReference>
<dbReference type="EMBL" id="LN614827">
    <property type="protein sequence ID" value="CEG57322.1"/>
    <property type="molecule type" value="Genomic_DNA"/>
</dbReference>